<feature type="compositionally biased region" description="Polar residues" evidence="1">
    <location>
        <begin position="852"/>
        <end position="861"/>
    </location>
</feature>
<feature type="region of interest" description="Disordered" evidence="1">
    <location>
        <begin position="387"/>
        <end position="407"/>
    </location>
</feature>
<protein>
    <submittedName>
        <fullName evidence="2">Uncharacterized protein</fullName>
    </submittedName>
</protein>
<dbReference type="STRING" id="3476.A0A2P5AZN8"/>
<dbReference type="Proteomes" id="UP000237105">
    <property type="component" value="Unassembled WGS sequence"/>
</dbReference>
<sequence>MTTFPTHSQPLDQTLPSQNPSLPLHEDHQQDPHSQSQPSKTLTLQSPILHNPDHSHSSPQDGGDRQNPLDLDQNEEAREGFSATSPRAGEPDSPAVPATGSATPVITSVYRRGTKRKKMGQKRRAAQEKKSLQKLEVLNETLKPIPFVPVKNLDFPSHEKVLKRLGLWDFVHIEFDRAIRADLLAQLIANFNHAQRCSYVNGTRVLVNRADLARALKLPVKKTPPSDGAEEVPAMAEESIGFLEDFVSNWMLLHDELWMMPNEVLNWTKAIKEGNFEKVDWAGMIWFMIEKELMQAPVLTNCYYASHLQRLIKSQREELLVSERPKIEIEVDLKDDEDDSKEEELLSRKQPKVEIEVDLKEDEDGMKEEELLSREQPKVEVEVHLKEKNDDDLKEQQEQDHNGDVNMGGEDDVRDQELEECSQVLEGHGQMFEEHHQVLEEHGHELEEHSIELSLGQDNVVENADAVKEQVADEGIMDFEGCKEDEPAQWLLDGRNSVNEPFLRPCNLGEHKDLDVEDERKLEDDEEGIVQHEEQQEQVEEQEEEEEEEEEEDMEEEQEEHDGGFHFLPKSMGIDGLPSGSLIQSMEAAGIGLSSGMSLRDPLAGDFPSLRDDTRMPSLFGNSSKRELGFVNNDSHHPVNANKRLRIDGPWDNSKSPCDFEICMNQISQLMEKARMIYAAKDQASQESTMSQQILLNELQQRENMIQHLHKAKLEEQQKRQIEVYRLERELYLMSNLVDGYRKALKETHRAFAEYRARCPQLNEPLYKDVAGSGGLVLSTMELEKLRLKREEEERINRLVIERKVNDFEVWWSGKFTEHVENVDVLASKLLNVENEVKLLRDSFTKSRFSETSEAAQNDSEPAQCDSEPAQNDSEPAQCDCEPAQNDSEPAQCDCEPAQNDSEPAQSDCEPAQNDSESAQNDSEPAQIDSEPVQIDSEPVQNDSEPAQNDS</sequence>
<evidence type="ECO:0000313" key="3">
    <source>
        <dbReference type="Proteomes" id="UP000237105"/>
    </source>
</evidence>
<feature type="compositionally biased region" description="Polar residues" evidence="1">
    <location>
        <begin position="1"/>
        <end position="21"/>
    </location>
</feature>
<feature type="region of interest" description="Disordered" evidence="1">
    <location>
        <begin position="515"/>
        <end position="571"/>
    </location>
</feature>
<dbReference type="EMBL" id="JXTB01000403">
    <property type="protein sequence ID" value="PON41956.1"/>
    <property type="molecule type" value="Genomic_DNA"/>
</dbReference>
<feature type="region of interest" description="Disordered" evidence="1">
    <location>
        <begin position="1"/>
        <end position="127"/>
    </location>
</feature>
<dbReference type="AlphaFoldDB" id="A0A2P5AZN8"/>
<comment type="caution">
    <text evidence="2">The sequence shown here is derived from an EMBL/GenBank/DDBJ whole genome shotgun (WGS) entry which is preliminary data.</text>
</comment>
<feature type="compositionally biased region" description="Polar residues" evidence="1">
    <location>
        <begin position="913"/>
        <end position="924"/>
    </location>
</feature>
<proteinExistence type="predicted"/>
<dbReference type="OrthoDB" id="1935530at2759"/>
<evidence type="ECO:0000313" key="2">
    <source>
        <dbReference type="EMBL" id="PON41956.1"/>
    </source>
</evidence>
<organism evidence="2 3">
    <name type="scientific">Parasponia andersonii</name>
    <name type="common">Sponia andersonii</name>
    <dbReference type="NCBI Taxonomy" id="3476"/>
    <lineage>
        <taxon>Eukaryota</taxon>
        <taxon>Viridiplantae</taxon>
        <taxon>Streptophyta</taxon>
        <taxon>Embryophyta</taxon>
        <taxon>Tracheophyta</taxon>
        <taxon>Spermatophyta</taxon>
        <taxon>Magnoliopsida</taxon>
        <taxon>eudicotyledons</taxon>
        <taxon>Gunneridae</taxon>
        <taxon>Pentapetalae</taxon>
        <taxon>rosids</taxon>
        <taxon>fabids</taxon>
        <taxon>Rosales</taxon>
        <taxon>Cannabaceae</taxon>
        <taxon>Parasponia</taxon>
    </lineage>
</organism>
<dbReference type="PANTHER" id="PTHR35120">
    <property type="entry name" value="HISTONE ACETYLTRANSFERASE KAT6B-LIKE"/>
    <property type="match status" value="1"/>
</dbReference>
<name>A0A2P5AZN8_PARAD</name>
<feature type="compositionally biased region" description="Basic and acidic residues" evidence="1">
    <location>
        <begin position="515"/>
        <end position="535"/>
    </location>
</feature>
<reference evidence="3" key="1">
    <citation type="submission" date="2016-06" db="EMBL/GenBank/DDBJ databases">
        <title>Parallel loss of symbiosis genes in relatives of nitrogen-fixing non-legume Parasponia.</title>
        <authorList>
            <person name="Van Velzen R."/>
            <person name="Holmer R."/>
            <person name="Bu F."/>
            <person name="Rutten L."/>
            <person name="Van Zeijl A."/>
            <person name="Liu W."/>
            <person name="Santuari L."/>
            <person name="Cao Q."/>
            <person name="Sharma T."/>
            <person name="Shen D."/>
            <person name="Roswanjaya Y."/>
            <person name="Wardhani T."/>
            <person name="Kalhor M.S."/>
            <person name="Jansen J."/>
            <person name="Van den Hoogen J."/>
            <person name="Gungor B."/>
            <person name="Hartog M."/>
            <person name="Hontelez J."/>
            <person name="Verver J."/>
            <person name="Yang W.-C."/>
            <person name="Schijlen E."/>
            <person name="Repin R."/>
            <person name="Schilthuizen M."/>
            <person name="Schranz E."/>
            <person name="Heidstra R."/>
            <person name="Miyata K."/>
            <person name="Fedorova E."/>
            <person name="Kohlen W."/>
            <person name="Bisseling T."/>
            <person name="Smit S."/>
            <person name="Geurts R."/>
        </authorList>
    </citation>
    <scope>NUCLEOTIDE SEQUENCE [LARGE SCALE GENOMIC DNA]</scope>
    <source>
        <strain evidence="3">cv. WU1-14</strain>
    </source>
</reference>
<evidence type="ECO:0000256" key="1">
    <source>
        <dbReference type="SAM" id="MobiDB-lite"/>
    </source>
</evidence>
<feature type="compositionally biased region" description="Polar residues" evidence="1">
    <location>
        <begin position="939"/>
        <end position="951"/>
    </location>
</feature>
<gene>
    <name evidence="2" type="ORF">PanWU01x14_285550</name>
</gene>
<accession>A0A2P5AZN8</accession>
<feature type="compositionally biased region" description="Acidic residues" evidence="1">
    <location>
        <begin position="536"/>
        <end position="560"/>
    </location>
</feature>
<feature type="compositionally biased region" description="Basic and acidic residues" evidence="1">
    <location>
        <begin position="387"/>
        <end position="403"/>
    </location>
</feature>
<dbReference type="PANTHER" id="PTHR35120:SF2">
    <property type="entry name" value="AMINOTRANSFERASE-LIKE PLANT MOBILE DOMAIN-CONTAINING PROTEIN"/>
    <property type="match status" value="1"/>
</dbReference>
<feature type="compositionally biased region" description="Basic residues" evidence="1">
    <location>
        <begin position="112"/>
        <end position="124"/>
    </location>
</feature>
<keyword evidence="3" id="KW-1185">Reference proteome</keyword>
<feature type="region of interest" description="Disordered" evidence="1">
    <location>
        <begin position="850"/>
        <end position="951"/>
    </location>
</feature>